<sequence length="147" mass="15826">MIKHLLLRGAFAAMLGLPTFAMAALPVIEVYKSASCGCCSEWIKHLEANGFTVRAKNVEMPAQYRKLAGIPDALGSCHTGLVNGYAIEGHVPASDIKQLLRDKPKAKGLAVPAMPMGSPGMEGPRKDAYDVLLVKNNGSTEVYKHYK</sequence>
<evidence type="ECO:0000256" key="1">
    <source>
        <dbReference type="SAM" id="SignalP"/>
    </source>
</evidence>
<feature type="chain" id="PRO_5026257710" evidence="1">
    <location>
        <begin position="24"/>
        <end position="147"/>
    </location>
</feature>
<accession>A0A6I1I9B1</accession>
<dbReference type="RefSeq" id="WP_152281416.1">
    <property type="nucleotide sequence ID" value="NZ_WFLI01000003.1"/>
</dbReference>
<dbReference type="InterPro" id="IPR007332">
    <property type="entry name" value="DUF411"/>
</dbReference>
<comment type="caution">
    <text evidence="2">The sequence shown here is derived from an EMBL/GenBank/DDBJ whole genome shotgun (WGS) entry which is preliminary data.</text>
</comment>
<gene>
    <name evidence="2" type="ORF">GCN75_03775</name>
</gene>
<name>A0A6I1I9B1_9BURK</name>
<dbReference type="Pfam" id="PF04214">
    <property type="entry name" value="DUF411"/>
    <property type="match status" value="1"/>
</dbReference>
<feature type="signal peptide" evidence="1">
    <location>
        <begin position="1"/>
        <end position="23"/>
    </location>
</feature>
<dbReference type="EMBL" id="WFLI01000003">
    <property type="protein sequence ID" value="KAB8066319.1"/>
    <property type="molecule type" value="Genomic_DNA"/>
</dbReference>
<dbReference type="AlphaFoldDB" id="A0A6I1I9B1"/>
<proteinExistence type="predicted"/>
<evidence type="ECO:0000313" key="2">
    <source>
        <dbReference type="EMBL" id="KAB8066319.1"/>
    </source>
</evidence>
<keyword evidence="1" id="KW-0732">Signal</keyword>
<protein>
    <submittedName>
        <fullName evidence="2">DUF411 domain-containing protein</fullName>
    </submittedName>
</protein>
<keyword evidence="3" id="KW-1185">Reference proteome</keyword>
<organism evidence="2 3">
    <name type="scientific">Janthinobacterium violaceinigrum</name>
    <dbReference type="NCBI Taxonomy" id="2654252"/>
    <lineage>
        <taxon>Bacteria</taxon>
        <taxon>Pseudomonadati</taxon>
        <taxon>Pseudomonadota</taxon>
        <taxon>Betaproteobacteria</taxon>
        <taxon>Burkholderiales</taxon>
        <taxon>Oxalobacteraceae</taxon>
        <taxon>Janthinobacterium</taxon>
    </lineage>
</organism>
<dbReference type="Proteomes" id="UP000468717">
    <property type="component" value="Unassembled WGS sequence"/>
</dbReference>
<evidence type="ECO:0000313" key="3">
    <source>
        <dbReference type="Proteomes" id="UP000468717"/>
    </source>
</evidence>
<reference evidence="2 3" key="1">
    <citation type="submission" date="2019-10" db="EMBL/GenBank/DDBJ databases">
        <title>Three novel species isolated from a subtropical stream in China.</title>
        <authorList>
            <person name="Lu H."/>
        </authorList>
    </citation>
    <scope>NUCLEOTIDE SEQUENCE [LARGE SCALE GENOMIC DNA]</scope>
    <source>
        <strain evidence="2 3">FT13W</strain>
    </source>
</reference>